<evidence type="ECO:0000256" key="1">
    <source>
        <dbReference type="ARBA" id="ARBA00006484"/>
    </source>
</evidence>
<dbReference type="FunFam" id="3.40.50.720:FF:000084">
    <property type="entry name" value="Short-chain dehydrogenase reductase"/>
    <property type="match status" value="1"/>
</dbReference>
<dbReference type="InterPro" id="IPR020904">
    <property type="entry name" value="Sc_DH/Rdtase_CS"/>
</dbReference>
<dbReference type="PRINTS" id="PR00081">
    <property type="entry name" value="GDHRDH"/>
</dbReference>
<dbReference type="SUPFAM" id="SSF51735">
    <property type="entry name" value="NAD(P)-binding Rossmann-fold domains"/>
    <property type="match status" value="1"/>
</dbReference>
<dbReference type="GO" id="GO:0032787">
    <property type="term" value="P:monocarboxylic acid metabolic process"/>
    <property type="evidence" value="ECO:0007669"/>
    <property type="project" value="UniProtKB-ARBA"/>
</dbReference>
<protein>
    <submittedName>
        <fullName evidence="2">SDR family NAD(P)-dependent oxidoreductase</fullName>
    </submittedName>
</protein>
<dbReference type="InterPro" id="IPR050259">
    <property type="entry name" value="SDR"/>
</dbReference>
<dbReference type="PROSITE" id="PS00061">
    <property type="entry name" value="ADH_SHORT"/>
    <property type="match status" value="1"/>
</dbReference>
<dbReference type="PRINTS" id="PR00080">
    <property type="entry name" value="SDRFAMILY"/>
</dbReference>
<comment type="similarity">
    <text evidence="1">Belongs to the short-chain dehydrogenases/reductases (SDR) family.</text>
</comment>
<dbReference type="CDD" id="cd05233">
    <property type="entry name" value="SDR_c"/>
    <property type="match status" value="1"/>
</dbReference>
<evidence type="ECO:0000313" key="2">
    <source>
        <dbReference type="EMBL" id="WAC15063.1"/>
    </source>
</evidence>
<dbReference type="Pfam" id="PF13561">
    <property type="entry name" value="adh_short_C2"/>
    <property type="match status" value="1"/>
</dbReference>
<accession>A0A9E8SNA7</accession>
<dbReference type="InterPro" id="IPR036291">
    <property type="entry name" value="NAD(P)-bd_dom_sf"/>
</dbReference>
<dbReference type="InterPro" id="IPR002347">
    <property type="entry name" value="SDR_fam"/>
</dbReference>
<keyword evidence="3" id="KW-1185">Reference proteome</keyword>
<dbReference type="RefSeq" id="WP_244820428.1">
    <property type="nucleotide sequence ID" value="NZ_CP112998.1"/>
</dbReference>
<dbReference type="PANTHER" id="PTHR42879">
    <property type="entry name" value="3-OXOACYL-(ACYL-CARRIER-PROTEIN) REDUCTASE"/>
    <property type="match status" value="1"/>
</dbReference>
<reference evidence="2" key="1">
    <citation type="submission" date="2022-11" db="EMBL/GenBank/DDBJ databases">
        <title>Dyadobacter pollutisoli sp. nov., isolated from plastic dumped soil.</title>
        <authorList>
            <person name="Kim J.M."/>
            <person name="Kim K.R."/>
            <person name="Lee J.K."/>
            <person name="Hao L."/>
            <person name="Jeon C.O."/>
        </authorList>
    </citation>
    <scope>NUCLEOTIDE SEQUENCE</scope>
    <source>
        <strain evidence="2">U1</strain>
    </source>
</reference>
<dbReference type="EMBL" id="CP112998">
    <property type="protein sequence ID" value="WAC15063.1"/>
    <property type="molecule type" value="Genomic_DNA"/>
</dbReference>
<gene>
    <name evidence="2" type="ORF">ON006_14075</name>
</gene>
<organism evidence="2 3">
    <name type="scientific">Dyadobacter pollutisoli</name>
    <dbReference type="NCBI Taxonomy" id="2910158"/>
    <lineage>
        <taxon>Bacteria</taxon>
        <taxon>Pseudomonadati</taxon>
        <taxon>Bacteroidota</taxon>
        <taxon>Cytophagia</taxon>
        <taxon>Cytophagales</taxon>
        <taxon>Spirosomataceae</taxon>
        <taxon>Dyadobacter</taxon>
    </lineage>
</organism>
<name>A0A9E8SNA7_9BACT</name>
<dbReference type="Proteomes" id="UP001164653">
    <property type="component" value="Chromosome"/>
</dbReference>
<dbReference type="AlphaFoldDB" id="A0A9E8SNA7"/>
<sequence length="255" mass="27587">MKLSEKFSLAGKTALVTGSSQGIGKGIAIAFAEYGADIILHYRKDRAEAEAVAKEIKKSGVKTYIVNADLSKAGSAKSIFDQIQKKAKMPDIVVLNASVQIPKLWQETNEKDFEVQVNANFKSTLLLMQYFAPEMISNGWGRILTIGSVQQVKPHPSMIVYAATKSAVLNIVQNVAMQLADKGITVNNLAPGVIDTPRIDQDVPEMEERISKRLETPSGQLGDPQDCAAMAVLLCSEAGRFITGQNIFVDGGMSL</sequence>
<dbReference type="Gene3D" id="3.40.50.720">
    <property type="entry name" value="NAD(P)-binding Rossmann-like Domain"/>
    <property type="match status" value="1"/>
</dbReference>
<evidence type="ECO:0000313" key="3">
    <source>
        <dbReference type="Proteomes" id="UP001164653"/>
    </source>
</evidence>
<dbReference type="KEGG" id="dpf:ON006_14075"/>
<proteinExistence type="inferred from homology"/>